<reference evidence="2 3" key="1">
    <citation type="submission" date="2019-03" db="EMBL/GenBank/DDBJ databases">
        <title>Draft genome sequences of novel Actinobacteria.</title>
        <authorList>
            <person name="Sahin N."/>
            <person name="Ay H."/>
            <person name="Saygin H."/>
        </authorList>
    </citation>
    <scope>NUCLEOTIDE SEQUENCE [LARGE SCALE GENOMIC DNA]</scope>
    <source>
        <strain evidence="2 3">H3C3</strain>
    </source>
</reference>
<evidence type="ECO:0000313" key="3">
    <source>
        <dbReference type="Proteomes" id="UP000294513"/>
    </source>
</evidence>
<evidence type="ECO:0000313" key="2">
    <source>
        <dbReference type="EMBL" id="TDD68577.1"/>
    </source>
</evidence>
<protein>
    <submittedName>
        <fullName evidence="2">Uncharacterized protein</fullName>
    </submittedName>
</protein>
<dbReference type="Proteomes" id="UP000294513">
    <property type="component" value="Unassembled WGS sequence"/>
</dbReference>
<comment type="caution">
    <text evidence="2">The sequence shown here is derived from an EMBL/GenBank/DDBJ whole genome shotgun (WGS) entry which is preliminary data.</text>
</comment>
<sequence length="171" mass="17536">MYPNTFVTWLLVGLVAFGTVGALCGRRRSITLSGAAVASAAFTVAMGAAAAEGEYLAVVAFTGAAVACALLFGSAARHRPAAPPPAYPVVTRIRDLSGHTVSIETLDATAVHRRGLGEAPGTLAIVERRGGKYVQIHATAPDEHRARALAASVADALPADLVDARPLAVVR</sequence>
<feature type="transmembrane region" description="Helical" evidence="1">
    <location>
        <begin position="55"/>
        <end position="73"/>
    </location>
</feature>
<feature type="transmembrane region" description="Helical" evidence="1">
    <location>
        <begin position="30"/>
        <end position="49"/>
    </location>
</feature>
<gene>
    <name evidence="2" type="ORF">E1298_38245</name>
</gene>
<keyword evidence="1" id="KW-0812">Transmembrane</keyword>
<keyword evidence="1" id="KW-0472">Membrane</keyword>
<organism evidence="2 3">
    <name type="scientific">Actinomadura rubrisoli</name>
    <dbReference type="NCBI Taxonomy" id="2530368"/>
    <lineage>
        <taxon>Bacteria</taxon>
        <taxon>Bacillati</taxon>
        <taxon>Actinomycetota</taxon>
        <taxon>Actinomycetes</taxon>
        <taxon>Streptosporangiales</taxon>
        <taxon>Thermomonosporaceae</taxon>
        <taxon>Actinomadura</taxon>
    </lineage>
</organism>
<evidence type="ECO:0000256" key="1">
    <source>
        <dbReference type="SAM" id="Phobius"/>
    </source>
</evidence>
<keyword evidence="3" id="KW-1185">Reference proteome</keyword>
<dbReference type="EMBL" id="SMKU01000336">
    <property type="protein sequence ID" value="TDD68577.1"/>
    <property type="molecule type" value="Genomic_DNA"/>
</dbReference>
<keyword evidence="1" id="KW-1133">Transmembrane helix</keyword>
<dbReference type="RefSeq" id="WP_131902242.1">
    <property type="nucleotide sequence ID" value="NZ_SMKU01000336.1"/>
</dbReference>
<dbReference type="OrthoDB" id="3483643at2"/>
<feature type="transmembrane region" description="Helical" evidence="1">
    <location>
        <begin position="6"/>
        <end position="23"/>
    </location>
</feature>
<name>A0A4V2YS25_9ACTN</name>
<proteinExistence type="predicted"/>
<accession>A0A4V2YS25</accession>
<dbReference type="AlphaFoldDB" id="A0A4V2YS25"/>